<dbReference type="EMBL" id="CP007129">
    <property type="protein sequence ID" value="AHG92520.1"/>
    <property type="molecule type" value="Genomic_DNA"/>
</dbReference>
<dbReference type="CDD" id="cd09618">
    <property type="entry name" value="CBM9_like_2"/>
    <property type="match status" value="1"/>
</dbReference>
<dbReference type="InParanoid" id="W0RQA0"/>
<dbReference type="InterPro" id="IPR045670">
    <property type="entry name" value="DUF5916"/>
</dbReference>
<dbReference type="Pfam" id="PF19313">
    <property type="entry name" value="DUF5916"/>
    <property type="match status" value="1"/>
</dbReference>
<reference evidence="4 5" key="1">
    <citation type="journal article" date="2014" name="Genome Announc.">
        <title>Genome Sequence and Methylome of Soil Bacterium Gemmatirosa kalamazoonensis KBS708T, a Member of the Rarely Cultivated Gemmatimonadetes Phylum.</title>
        <authorList>
            <person name="Debruyn J.M."/>
            <person name="Radosevich M."/>
            <person name="Wommack K.E."/>
            <person name="Polson S.W."/>
            <person name="Hauser L.J."/>
            <person name="Fawaz M.N."/>
            <person name="Korlach J."/>
            <person name="Tsai Y.C."/>
        </authorList>
    </citation>
    <scope>NUCLEOTIDE SEQUENCE [LARGE SCALE GENOMIC DNA]</scope>
    <source>
        <strain evidence="4 5">KBS708</strain>
        <plasmid evidence="5">Plasmid 1</plasmid>
    </source>
</reference>
<dbReference type="Pfam" id="PF06452">
    <property type="entry name" value="CBM9_1"/>
    <property type="match status" value="1"/>
</dbReference>
<organism evidence="4 5">
    <name type="scientific">Gemmatirosa kalamazoonensis</name>
    <dbReference type="NCBI Taxonomy" id="861299"/>
    <lineage>
        <taxon>Bacteria</taxon>
        <taxon>Pseudomonadati</taxon>
        <taxon>Gemmatimonadota</taxon>
        <taxon>Gemmatimonadia</taxon>
        <taxon>Gemmatimonadales</taxon>
        <taxon>Gemmatimonadaceae</taxon>
        <taxon>Gemmatirosa</taxon>
    </lineage>
</organism>
<protein>
    <submittedName>
        <fullName evidence="4">Putative membrane associated hydrolase</fullName>
    </submittedName>
</protein>
<dbReference type="GO" id="GO:0030246">
    <property type="term" value="F:carbohydrate binding"/>
    <property type="evidence" value="ECO:0007669"/>
    <property type="project" value="InterPro"/>
</dbReference>
<dbReference type="InterPro" id="IPR010502">
    <property type="entry name" value="Carb-bd_dom_fam9"/>
</dbReference>
<evidence type="ECO:0000256" key="1">
    <source>
        <dbReference type="SAM" id="SignalP"/>
    </source>
</evidence>
<keyword evidence="4" id="KW-0614">Plasmid</keyword>
<dbReference type="Gene3D" id="2.60.40.1190">
    <property type="match status" value="1"/>
</dbReference>
<evidence type="ECO:0000259" key="3">
    <source>
        <dbReference type="Pfam" id="PF19313"/>
    </source>
</evidence>
<keyword evidence="4" id="KW-0378">Hydrolase</keyword>
<sequence>MPVSRLAIALVVVPSLVGAQATSSVHPTPPPVAAAAHRTSPIALDGRLDEAAWRAATPITGLRQYQPAEGEPAALATEVRVLYDDDALYVGARMSDPLGAAGVRAPLARRDQLLDGSGDNGSFNSLTTDKLAIVLDPYHNHIDEVWFEVNPAGVRGESYSGDGSWDPVWEAAARIDSAGWTAELRIPYSQLRFARGSAPQTWGLQVWRYVDRLNERDMWAYRPRDATGGAAFYGHLTGLAIPERPRGVELMPYVVSRGQFRYAAPGNPYHGGSALGARVGGDVKYLVTSNLTLDATLNPDFGQVEVDPATLNLSAFETFYDEKRPFFVAGRGAFSFSGMSCYFCSNTSSLSVFYSRRIGRPPQLNGWVDDRAAFDDTPGDATILGAAKLTGRTSSGYTVGVLDAVTSRETARYMPLPNGPERRQLVEPLANYFVGRVKKDLRRGATTIGVIATSTARRLEGDTVVVDRLHTHAEAVGLDWNHTWHQRAYGWRGGVVVSNVAGSAASIARVERSSAHYFQRPGREVTGDGLFDASYDTLATALRGYGLYTRLAKQSGRWLWETAQNWRSPGFEVNDLAFLGRADYRWMNANLGQQYTRPTRWYRNIFWTIGGQQELDYDGNRTDLQAQAYYGMELPNYWNLRTFVIHHPTVFDDRLTRGGPTVKRAGYDFLHLQLSTDARRRAVFDLSVEPSRGIDVTSHGLTVQPGMALKPAANVFVQVQPTYNAGDDPAQYVTAVTDPTATAFGGTRYVFAGIHTRTLSLDTRVNWTFRPDVTLQLFAQPFFASGDYRAFREFAAPRTVRTLDYGRDVGTVSRDGATRVYTVDPDGTGPARAFDIADPNFTQRSLRGTAVLRWEYRPGSAAYLVWTQQRFGATADGTLDLPHESSALFRDRPENVFLVKVTYWVGR</sequence>
<feature type="signal peptide" evidence="1">
    <location>
        <begin position="1"/>
        <end position="19"/>
    </location>
</feature>
<proteinExistence type="predicted"/>
<evidence type="ECO:0000259" key="2">
    <source>
        <dbReference type="Pfam" id="PF06452"/>
    </source>
</evidence>
<dbReference type="AlphaFoldDB" id="W0RQA0"/>
<gene>
    <name evidence="4" type="ORF">J421_4985</name>
</gene>
<dbReference type="GO" id="GO:0004553">
    <property type="term" value="F:hydrolase activity, hydrolyzing O-glycosyl compounds"/>
    <property type="evidence" value="ECO:0007669"/>
    <property type="project" value="InterPro"/>
</dbReference>
<geneLocation type="plasmid" evidence="4 5">
    <name>1</name>
</geneLocation>
<feature type="chain" id="PRO_5004794698" evidence="1">
    <location>
        <begin position="20"/>
        <end position="907"/>
    </location>
</feature>
<name>W0RQA0_9BACT</name>
<dbReference type="HOGENOM" id="CLU_016090_0_0_0"/>
<dbReference type="OrthoDB" id="9786766at2"/>
<dbReference type="PATRIC" id="fig|861299.3.peg.5038"/>
<dbReference type="KEGG" id="gba:J421_4985"/>
<evidence type="ECO:0000313" key="4">
    <source>
        <dbReference type="EMBL" id="AHG92520.1"/>
    </source>
</evidence>
<feature type="domain" description="Carbohydrate-binding" evidence="2">
    <location>
        <begin position="44"/>
        <end position="210"/>
    </location>
</feature>
<accession>W0RQA0</accession>
<dbReference type="Proteomes" id="UP000019151">
    <property type="component" value="Plasmid 1"/>
</dbReference>
<dbReference type="RefSeq" id="WP_025413857.1">
    <property type="nucleotide sequence ID" value="NZ_CP007129.1"/>
</dbReference>
<dbReference type="GO" id="GO:0016052">
    <property type="term" value="P:carbohydrate catabolic process"/>
    <property type="evidence" value="ECO:0007669"/>
    <property type="project" value="InterPro"/>
</dbReference>
<keyword evidence="1" id="KW-0732">Signal</keyword>
<evidence type="ECO:0000313" key="5">
    <source>
        <dbReference type="Proteomes" id="UP000019151"/>
    </source>
</evidence>
<keyword evidence="5" id="KW-1185">Reference proteome</keyword>
<feature type="domain" description="DUF5916" evidence="3">
    <location>
        <begin position="270"/>
        <end position="905"/>
    </location>
</feature>
<dbReference type="SUPFAM" id="SSF49344">
    <property type="entry name" value="CBD9-like"/>
    <property type="match status" value="1"/>
</dbReference>